<sequence length="325" mass="35295">MKAIVIKQYGDSDQLVLRNIPVPRPQMGEVLIKVKAFGINRAEIYMRRGLWGDVAKVSGIECVGRVELDPSGEYSKGQKVAAIMGGMGRIRNGSYAEYTCLPCNNVFAVETSLSWVDFAAIPESYATAWSCLYENMRIEEGHVVFIRGGTSALGQAAINIASDINGVSVISSTRRSSSVALLKEMGCVDVFIENENLSEQLREKYPEGVNGVMDIVGNTTLRDSMKMSGKGGIVCNAGFLGGGDAFLFNPLMDMPASVNLNFFASFMLGTLDFPLSSIPLQKIVEYAEKGRYKAAPVNVFHFNEIAQAHDLMESNTACGKVVVKV</sequence>
<feature type="domain" description="Enoyl reductase (ER)" evidence="3">
    <location>
        <begin position="10"/>
        <end position="323"/>
    </location>
</feature>
<dbReference type="InterPro" id="IPR020843">
    <property type="entry name" value="ER"/>
</dbReference>
<dbReference type="SMART" id="SM00829">
    <property type="entry name" value="PKS_ER"/>
    <property type="match status" value="1"/>
</dbReference>
<evidence type="ECO:0000313" key="4">
    <source>
        <dbReference type="EMBL" id="VAW65942.1"/>
    </source>
</evidence>
<dbReference type="SUPFAM" id="SSF51735">
    <property type="entry name" value="NAD(P)-binding Rossmann-fold domains"/>
    <property type="match status" value="1"/>
</dbReference>
<dbReference type="PANTHER" id="PTHR48106:SF18">
    <property type="entry name" value="QUINONE OXIDOREDUCTASE PIG3"/>
    <property type="match status" value="1"/>
</dbReference>
<keyword evidence="2" id="KW-0560">Oxidoreductase</keyword>
<dbReference type="InterPro" id="IPR011032">
    <property type="entry name" value="GroES-like_sf"/>
</dbReference>
<dbReference type="Pfam" id="PF08240">
    <property type="entry name" value="ADH_N"/>
    <property type="match status" value="1"/>
</dbReference>
<evidence type="ECO:0000256" key="1">
    <source>
        <dbReference type="ARBA" id="ARBA00022857"/>
    </source>
</evidence>
<dbReference type="Gene3D" id="3.40.50.720">
    <property type="entry name" value="NAD(P)-binding Rossmann-like Domain"/>
    <property type="match status" value="1"/>
</dbReference>
<dbReference type="GO" id="GO:0016651">
    <property type="term" value="F:oxidoreductase activity, acting on NAD(P)H"/>
    <property type="evidence" value="ECO:0007669"/>
    <property type="project" value="TreeGrafter"/>
</dbReference>
<gene>
    <name evidence="4" type="ORF">MNBD_GAMMA11-1376</name>
</gene>
<dbReference type="AlphaFoldDB" id="A0A3B0XRX1"/>
<dbReference type="SUPFAM" id="SSF50129">
    <property type="entry name" value="GroES-like"/>
    <property type="match status" value="1"/>
</dbReference>
<protein>
    <recommendedName>
        <fullName evidence="3">Enoyl reductase (ER) domain-containing protein</fullName>
    </recommendedName>
</protein>
<dbReference type="PANTHER" id="PTHR48106">
    <property type="entry name" value="QUINONE OXIDOREDUCTASE PIG3-RELATED"/>
    <property type="match status" value="1"/>
</dbReference>
<dbReference type="InterPro" id="IPR013154">
    <property type="entry name" value="ADH-like_N"/>
</dbReference>
<keyword evidence="1" id="KW-0521">NADP</keyword>
<accession>A0A3B0XRX1</accession>
<proteinExistence type="predicted"/>
<evidence type="ECO:0000259" key="3">
    <source>
        <dbReference type="SMART" id="SM00829"/>
    </source>
</evidence>
<dbReference type="EMBL" id="UOFG01000259">
    <property type="protein sequence ID" value="VAW65942.1"/>
    <property type="molecule type" value="Genomic_DNA"/>
</dbReference>
<evidence type="ECO:0000256" key="2">
    <source>
        <dbReference type="ARBA" id="ARBA00023002"/>
    </source>
</evidence>
<dbReference type="Pfam" id="PF13602">
    <property type="entry name" value="ADH_zinc_N_2"/>
    <property type="match status" value="1"/>
</dbReference>
<dbReference type="GO" id="GO:0070402">
    <property type="term" value="F:NADPH binding"/>
    <property type="evidence" value="ECO:0007669"/>
    <property type="project" value="TreeGrafter"/>
</dbReference>
<reference evidence="4" key="1">
    <citation type="submission" date="2018-06" db="EMBL/GenBank/DDBJ databases">
        <authorList>
            <person name="Zhirakovskaya E."/>
        </authorList>
    </citation>
    <scope>NUCLEOTIDE SEQUENCE</scope>
</reference>
<organism evidence="4">
    <name type="scientific">hydrothermal vent metagenome</name>
    <dbReference type="NCBI Taxonomy" id="652676"/>
    <lineage>
        <taxon>unclassified sequences</taxon>
        <taxon>metagenomes</taxon>
        <taxon>ecological metagenomes</taxon>
    </lineage>
</organism>
<name>A0A3B0XRX1_9ZZZZ</name>
<dbReference type="Gene3D" id="3.90.180.10">
    <property type="entry name" value="Medium-chain alcohol dehydrogenases, catalytic domain"/>
    <property type="match status" value="1"/>
</dbReference>
<dbReference type="InterPro" id="IPR036291">
    <property type="entry name" value="NAD(P)-bd_dom_sf"/>
</dbReference>